<reference evidence="16" key="1">
    <citation type="submission" date="2016-02" db="EMBL/GenBank/DDBJ databases">
        <title>RNAseq analyses of the midgut from blood- or serum-fed Ixodes ricinus ticks.</title>
        <authorList>
            <person name="Perner J."/>
            <person name="Provaznik J."/>
            <person name="Schrenkova J."/>
            <person name="Urbanova V."/>
            <person name="Ribeiro J.M."/>
            <person name="Kopacek P."/>
        </authorList>
    </citation>
    <scope>NUCLEOTIDE SEQUENCE</scope>
    <source>
        <tissue evidence="16">Gut</tissue>
    </source>
</reference>
<evidence type="ECO:0000313" key="16">
    <source>
        <dbReference type="EMBL" id="JAP71611.1"/>
    </source>
</evidence>
<feature type="transmembrane region" description="Helical" evidence="15">
    <location>
        <begin position="124"/>
        <end position="149"/>
    </location>
</feature>
<dbReference type="CDD" id="cd11474">
    <property type="entry name" value="SLC5sbd_CHT"/>
    <property type="match status" value="1"/>
</dbReference>
<evidence type="ECO:0000256" key="4">
    <source>
        <dbReference type="ARBA" id="ARBA00022692"/>
    </source>
</evidence>
<feature type="transmembrane region" description="Helical" evidence="15">
    <location>
        <begin position="478"/>
        <end position="497"/>
    </location>
</feature>
<dbReference type="PANTHER" id="PTHR45897:SF4">
    <property type="entry name" value="HIGH-AFFINITY CHOLINE TRANSPORTER 1"/>
    <property type="match status" value="1"/>
</dbReference>
<evidence type="ECO:0000256" key="3">
    <source>
        <dbReference type="ARBA" id="ARBA00022448"/>
    </source>
</evidence>
<comment type="similarity">
    <text evidence="2 13">Belongs to the sodium:solute symporter (SSF) (TC 2.A.21) family.</text>
</comment>
<dbReference type="AlphaFoldDB" id="A0A131Y151"/>
<evidence type="ECO:0000256" key="14">
    <source>
        <dbReference type="SAM" id="MobiDB-lite"/>
    </source>
</evidence>
<dbReference type="GO" id="GO:0005886">
    <property type="term" value="C:plasma membrane"/>
    <property type="evidence" value="ECO:0007669"/>
    <property type="project" value="TreeGrafter"/>
</dbReference>
<dbReference type="EMBL" id="GEFM01004185">
    <property type="protein sequence ID" value="JAP71611.1"/>
    <property type="molecule type" value="mRNA"/>
</dbReference>
<evidence type="ECO:0000256" key="11">
    <source>
        <dbReference type="ARBA" id="ARBA00023180"/>
    </source>
</evidence>
<feature type="transmembrane region" description="Helical" evidence="15">
    <location>
        <begin position="185"/>
        <end position="203"/>
    </location>
</feature>
<dbReference type="Pfam" id="PF00474">
    <property type="entry name" value="SSF"/>
    <property type="match status" value="1"/>
</dbReference>
<dbReference type="FunFam" id="1.20.1730.10:FF:000052">
    <property type="entry name" value="High affinity choline transporter, putative"/>
    <property type="match status" value="1"/>
</dbReference>
<dbReference type="PROSITE" id="PS50283">
    <property type="entry name" value="NA_SOLUT_SYMP_3"/>
    <property type="match status" value="1"/>
</dbReference>
<keyword evidence="12" id="KW-0739">Sodium transport</keyword>
<evidence type="ECO:0000256" key="2">
    <source>
        <dbReference type="ARBA" id="ARBA00006434"/>
    </source>
</evidence>
<proteinExistence type="evidence at transcript level"/>
<keyword evidence="5" id="KW-0769">Symport</keyword>
<dbReference type="InterPro" id="IPR001734">
    <property type="entry name" value="Na/solute_symporter"/>
</dbReference>
<feature type="non-terminal residue" evidence="16">
    <location>
        <position position="1"/>
    </location>
</feature>
<evidence type="ECO:0000256" key="7">
    <source>
        <dbReference type="ARBA" id="ARBA00022989"/>
    </source>
</evidence>
<organism evidence="16">
    <name type="scientific">Ixodes ricinus</name>
    <name type="common">Common tick</name>
    <name type="synonym">Acarus ricinus</name>
    <dbReference type="NCBI Taxonomy" id="34613"/>
    <lineage>
        <taxon>Eukaryota</taxon>
        <taxon>Metazoa</taxon>
        <taxon>Ecdysozoa</taxon>
        <taxon>Arthropoda</taxon>
        <taxon>Chelicerata</taxon>
        <taxon>Arachnida</taxon>
        <taxon>Acari</taxon>
        <taxon>Parasitiformes</taxon>
        <taxon>Ixodida</taxon>
        <taxon>Ixodoidea</taxon>
        <taxon>Ixodidae</taxon>
        <taxon>Ixodinae</taxon>
        <taxon>Ixodes</taxon>
    </lineage>
</organism>
<feature type="transmembrane region" description="Helical" evidence="15">
    <location>
        <begin position="85"/>
        <end position="103"/>
    </location>
</feature>
<keyword evidence="11" id="KW-0325">Glycoprotein</keyword>
<sequence>LSVPGLVASILFYALIVAVGFWGARKRLRGGPRTNRSEDLMLGGRSVSLAVGVFTIIATWVDGGLLSGIVEETAVRGVLWCQAPVGYAVSLFVVGAFFSGPMWRAGHVTLLDPLEQAFGSRMTALLFIPALAGELFWCGAILNALGATVSVITGLGYVACVSVAASVVAVYTCVGGLYSITYTDVLQLLIMSFGLWVTLPFALSNDHVKPLGSLPPDQLLGTIAPWQVPIYVDNFLMIVFGGVPWQNVFQRVLSAKTEFRAKAISYVGGVGSLILCVPVLLLGLAARSARWQDTSYRSAGGGSVSPLDDESQLSMLLALTMQHLTPASVSFLGQGAVAAAAMSSADACMLSTGALFTKNVYVPLLRPKASEREKVWVLRSSIALTAAMSSVVAITVDSPYGLCVLVGDMVYVMLFPQLLVAVHFPSLCNVYGSLAAFIVGLALRSIGGEPVLGIPALFRYPFFDVETQLQLFPIKTVAMLASLATLVIVSAVFRVALSSPRYDLLRRQFTGEAKVKAVPVEETVDTERDAQEQPANCTSRTLNPQTEDFSSV</sequence>
<dbReference type="GO" id="GO:0005307">
    <property type="term" value="F:choline:sodium symporter activity"/>
    <property type="evidence" value="ECO:0007669"/>
    <property type="project" value="TreeGrafter"/>
</dbReference>
<feature type="transmembrane region" description="Helical" evidence="15">
    <location>
        <begin position="402"/>
        <end position="422"/>
    </location>
</feature>
<feature type="transmembrane region" description="Helical" evidence="15">
    <location>
        <begin position="263"/>
        <end position="286"/>
    </location>
</feature>
<keyword evidence="10 15" id="KW-0472">Membrane</keyword>
<dbReference type="InterPro" id="IPR052244">
    <property type="entry name" value="Choline_transporter"/>
</dbReference>
<keyword evidence="6" id="KW-0530">Neurotransmitter biosynthesis</keyword>
<dbReference type="Gene3D" id="1.20.1730.10">
    <property type="entry name" value="Sodium/glucose cotransporter"/>
    <property type="match status" value="1"/>
</dbReference>
<evidence type="ECO:0000256" key="6">
    <source>
        <dbReference type="ARBA" id="ARBA00022979"/>
    </source>
</evidence>
<dbReference type="InterPro" id="IPR018212">
    <property type="entry name" value="Na/solute_symporter_CS"/>
</dbReference>
<feature type="transmembrane region" description="Helical" evidence="15">
    <location>
        <begin position="331"/>
        <end position="356"/>
    </location>
</feature>
<evidence type="ECO:0000256" key="15">
    <source>
        <dbReference type="SAM" id="Phobius"/>
    </source>
</evidence>
<protein>
    <submittedName>
        <fullName evidence="16">Putative choline transporter</fullName>
    </submittedName>
</protein>
<evidence type="ECO:0000256" key="8">
    <source>
        <dbReference type="ARBA" id="ARBA00023053"/>
    </source>
</evidence>
<dbReference type="PANTHER" id="PTHR45897">
    <property type="entry name" value="HIGH-AFFINITY CHOLINE TRANSPORTER 1"/>
    <property type="match status" value="1"/>
</dbReference>
<evidence type="ECO:0000256" key="1">
    <source>
        <dbReference type="ARBA" id="ARBA00004141"/>
    </source>
</evidence>
<feature type="transmembrane region" description="Helical" evidence="15">
    <location>
        <begin position="6"/>
        <end position="25"/>
    </location>
</feature>
<feature type="region of interest" description="Disordered" evidence="14">
    <location>
        <begin position="520"/>
        <end position="552"/>
    </location>
</feature>
<comment type="subcellular location">
    <subcellularLocation>
        <location evidence="1">Membrane</location>
        <topology evidence="1">Multi-pass membrane protein</topology>
    </subcellularLocation>
</comment>
<feature type="transmembrane region" description="Helical" evidence="15">
    <location>
        <begin position="223"/>
        <end position="243"/>
    </location>
</feature>
<feature type="transmembrane region" description="Helical" evidence="15">
    <location>
        <begin position="376"/>
        <end position="396"/>
    </location>
</feature>
<feature type="compositionally biased region" description="Polar residues" evidence="14">
    <location>
        <begin position="533"/>
        <end position="552"/>
    </location>
</feature>
<feature type="transmembrane region" description="Helical" evidence="15">
    <location>
        <begin position="155"/>
        <end position="178"/>
    </location>
</feature>
<keyword evidence="3" id="KW-0813">Transport</keyword>
<keyword evidence="4 15" id="KW-0812">Transmembrane</keyword>
<evidence type="ECO:0000256" key="9">
    <source>
        <dbReference type="ARBA" id="ARBA00023065"/>
    </source>
</evidence>
<evidence type="ECO:0000256" key="10">
    <source>
        <dbReference type="ARBA" id="ARBA00023136"/>
    </source>
</evidence>
<feature type="transmembrane region" description="Helical" evidence="15">
    <location>
        <begin position="434"/>
        <end position="458"/>
    </location>
</feature>
<keyword evidence="8" id="KW-0915">Sodium</keyword>
<keyword evidence="9" id="KW-0406">Ion transport</keyword>
<feature type="transmembrane region" description="Helical" evidence="15">
    <location>
        <begin position="46"/>
        <end position="65"/>
    </location>
</feature>
<evidence type="ECO:0000256" key="12">
    <source>
        <dbReference type="ARBA" id="ARBA00023201"/>
    </source>
</evidence>
<evidence type="ECO:0000256" key="5">
    <source>
        <dbReference type="ARBA" id="ARBA00022847"/>
    </source>
</evidence>
<accession>A0A131Y151</accession>
<dbReference type="PROSITE" id="PS00456">
    <property type="entry name" value="NA_SOLUT_SYMP_1"/>
    <property type="match status" value="1"/>
</dbReference>
<dbReference type="InterPro" id="IPR038377">
    <property type="entry name" value="Na/Glc_symporter_sf"/>
</dbReference>
<evidence type="ECO:0000256" key="13">
    <source>
        <dbReference type="RuleBase" id="RU362091"/>
    </source>
</evidence>
<dbReference type="GO" id="GO:0008292">
    <property type="term" value="P:acetylcholine biosynthetic process"/>
    <property type="evidence" value="ECO:0007669"/>
    <property type="project" value="TreeGrafter"/>
</dbReference>
<keyword evidence="7 15" id="KW-1133">Transmembrane helix</keyword>
<name>A0A131Y151_IXORI</name>